<name>A0A835XWL3_9CHLO</name>
<evidence type="ECO:0000313" key="2">
    <source>
        <dbReference type="Proteomes" id="UP000612055"/>
    </source>
</evidence>
<dbReference type="AlphaFoldDB" id="A0A835XWL3"/>
<dbReference type="EMBL" id="JAEHOE010000052">
    <property type="protein sequence ID" value="KAG2491536.1"/>
    <property type="molecule type" value="Genomic_DNA"/>
</dbReference>
<evidence type="ECO:0008006" key="3">
    <source>
        <dbReference type="Google" id="ProtNLM"/>
    </source>
</evidence>
<reference evidence="1" key="1">
    <citation type="journal article" date="2020" name="bioRxiv">
        <title>Comparative genomics of Chlamydomonas.</title>
        <authorList>
            <person name="Craig R.J."/>
            <person name="Hasan A.R."/>
            <person name="Ness R.W."/>
            <person name="Keightley P.D."/>
        </authorList>
    </citation>
    <scope>NUCLEOTIDE SEQUENCE</scope>
    <source>
        <strain evidence="1">CCAP 11/70</strain>
    </source>
</reference>
<evidence type="ECO:0000313" key="1">
    <source>
        <dbReference type="EMBL" id="KAG2491536.1"/>
    </source>
</evidence>
<organism evidence="1 2">
    <name type="scientific">Edaphochlamys debaryana</name>
    <dbReference type="NCBI Taxonomy" id="47281"/>
    <lineage>
        <taxon>Eukaryota</taxon>
        <taxon>Viridiplantae</taxon>
        <taxon>Chlorophyta</taxon>
        <taxon>core chlorophytes</taxon>
        <taxon>Chlorophyceae</taxon>
        <taxon>CS clade</taxon>
        <taxon>Chlamydomonadales</taxon>
        <taxon>Chlamydomonadales incertae sedis</taxon>
        <taxon>Edaphochlamys</taxon>
    </lineage>
</organism>
<proteinExistence type="predicted"/>
<dbReference type="Proteomes" id="UP000612055">
    <property type="component" value="Unassembled WGS sequence"/>
</dbReference>
<keyword evidence="2" id="KW-1185">Reference proteome</keyword>
<gene>
    <name evidence="1" type="ORF">HYH03_010107</name>
</gene>
<protein>
    <recommendedName>
        <fullName evidence="3">SET domain-containing protein</fullName>
    </recommendedName>
</protein>
<accession>A0A835XWL3</accession>
<sequence>MPDRYNGDSASAAQKEAAEAAAQLLRAYRGLCISLVWLPKEDRAQLTTTVSYLKPGALLNSTMFVRRSTGEFEYDPSRPGAGEGLLCDAMYFLASQPAGRPRLLYWGQVMTRKEALSAPSDGGLSICVAGKWGADLGPFGGVALKLNHTCGATQIGCKLVHGVSCGNGRRVSAKLLEPPVGAPPLQAHEELVWDYRASCVDPADELVCTCNSAKCDRLLCRYDKRVGPVVVCEGRKRRPVADGVDWTRFLERARKVAKSGC</sequence>
<comment type="caution">
    <text evidence="1">The sequence shown here is derived from an EMBL/GenBank/DDBJ whole genome shotgun (WGS) entry which is preliminary data.</text>
</comment>